<dbReference type="InterPro" id="IPR055346">
    <property type="entry name" value="Fe-S_cluster_assembly_SufBD"/>
</dbReference>
<dbReference type="EMBL" id="RCOR01000042">
    <property type="protein sequence ID" value="RSN67722.1"/>
    <property type="molecule type" value="Genomic_DNA"/>
</dbReference>
<accession>A0A429G1L0</accession>
<name>A0A429G1L0_9CREN</name>
<dbReference type="Pfam" id="PF01458">
    <property type="entry name" value="SUFBD_core"/>
    <property type="match status" value="1"/>
</dbReference>
<dbReference type="InterPro" id="IPR000825">
    <property type="entry name" value="SUF_FeS_clus_asmbl_SufBD_core"/>
</dbReference>
<protein>
    <submittedName>
        <fullName evidence="3">SufD family Fe-S cluster assembly protein</fullName>
    </submittedName>
</protein>
<dbReference type="Proteomes" id="UP000278149">
    <property type="component" value="Unassembled WGS sequence"/>
</dbReference>
<dbReference type="AlphaFoldDB" id="A0A429G1L0"/>
<dbReference type="PANTHER" id="PTHR30508">
    <property type="entry name" value="FES CLUSTER ASSEMBLY PROTEIN SUF"/>
    <property type="match status" value="1"/>
</dbReference>
<dbReference type="PANTHER" id="PTHR30508:SF1">
    <property type="entry name" value="UPF0051 PROTEIN ABCI8, CHLOROPLASTIC-RELATED"/>
    <property type="match status" value="1"/>
</dbReference>
<reference evidence="3 4" key="1">
    <citation type="submission" date="2018-10" db="EMBL/GenBank/DDBJ databases">
        <title>Co-occurring genomic capacity for anaerobic methane metabolism and dissimilatory sulfite reduction discovered in the Korarchaeota.</title>
        <authorList>
            <person name="Mckay L.J."/>
            <person name="Dlakic M."/>
            <person name="Fields M.W."/>
            <person name="Delmont T.O."/>
            <person name="Eren A.M."/>
            <person name="Jay Z.J."/>
            <person name="Klingelsmith K.B."/>
            <person name="Rusch D.B."/>
            <person name="Inskeep W.P."/>
        </authorList>
    </citation>
    <scope>NUCLEOTIDE SEQUENCE [LARGE SCALE GENOMIC DNA]</scope>
    <source>
        <strain evidence="3 4">WS</strain>
    </source>
</reference>
<sequence>MPQVRQGGLMLKKAAEEALNKPSPYGIDLRIEDFLKPKASPSMSLEALSSIGIDPESASYIQVDNRPVEVRPSIPGVKVLTLSQALEEGLVQDYFWNAVKVDTDKYTAAAELFGGHEGYVFIAERGRKVEQPVLSCLLLSTPGSLQAPHNIVIVEEGAELHVITGCLTSAEAPGLHAGISEFYVKEGGRLTFTMIHQWAPTSHVRPRTGVIVERGGEYVSHYINMSPIASLQTDPKVYLVGEGAKAYLSSVIVAPRESKIDVGGSVFLRAENTSAEIVSKVITKDRADVITRSLISAEGRGARGHIECDGLLLSDSSRILTLPALDAKIDDVQLSHEAAVGRLSEEQLYYLMTKGFSEEEAKSILVRGFMEVKIEGLPRPVEAQLKMALELAARGL</sequence>
<dbReference type="SUPFAM" id="SSF101960">
    <property type="entry name" value="Stabilizer of iron transporter SufD"/>
    <property type="match status" value="1"/>
</dbReference>
<dbReference type="GO" id="GO:0016226">
    <property type="term" value="P:iron-sulfur cluster assembly"/>
    <property type="evidence" value="ECO:0007669"/>
    <property type="project" value="InterPro"/>
</dbReference>
<evidence type="ECO:0000259" key="2">
    <source>
        <dbReference type="Pfam" id="PF01458"/>
    </source>
</evidence>
<proteinExistence type="inferred from homology"/>
<comment type="caution">
    <text evidence="3">The sequence shown here is derived from an EMBL/GenBank/DDBJ whole genome shotgun (WGS) entry which is preliminary data.</text>
</comment>
<evidence type="ECO:0000313" key="3">
    <source>
        <dbReference type="EMBL" id="RSN67722.1"/>
    </source>
</evidence>
<evidence type="ECO:0000313" key="4">
    <source>
        <dbReference type="Proteomes" id="UP000278149"/>
    </source>
</evidence>
<organism evidence="3 4">
    <name type="scientific">Candidatus Korarchaeum cryptofilum</name>
    <dbReference type="NCBI Taxonomy" id="498846"/>
    <lineage>
        <taxon>Archaea</taxon>
        <taxon>Thermoproteota</taxon>
        <taxon>Candidatus Korarchaeia</taxon>
        <taxon>Candidatus Korarchaeales</taxon>
        <taxon>Candidatus Korarchaeaceae</taxon>
        <taxon>Candidatus Korarchaeum</taxon>
    </lineage>
</organism>
<evidence type="ECO:0000256" key="1">
    <source>
        <dbReference type="ARBA" id="ARBA00043967"/>
    </source>
</evidence>
<dbReference type="InterPro" id="IPR037284">
    <property type="entry name" value="SUF_FeS_clus_asmbl_SufBD_sf"/>
</dbReference>
<feature type="domain" description="SUF system FeS cluster assembly SufBD core" evidence="2">
    <location>
        <begin position="141"/>
        <end position="369"/>
    </location>
</feature>
<gene>
    <name evidence="3" type="ORF">D9Q81_07970</name>
</gene>
<comment type="similarity">
    <text evidence="1">Belongs to the iron-sulfur cluster assembly SufBD family.</text>
</comment>